<dbReference type="SUPFAM" id="SSF52833">
    <property type="entry name" value="Thioredoxin-like"/>
    <property type="match status" value="1"/>
</dbReference>
<dbReference type="RefSeq" id="WP_367887039.1">
    <property type="nucleotide sequence ID" value="NZ_CP130612.1"/>
</dbReference>
<sequence length="116" mass="12701">MSIVPHTFSSAAELTSRPGRTIVYKHSPTCSLCGWSEHVLGRMAREDGVTLELVDVLAERPLSREIEQHFGVRHESPQILIIDEGAVTWHASHRGVAPERVRAALAGSREGLGARV</sequence>
<organism evidence="2 3">
    <name type="scientific">Pseudogemmatithrix spongiicola</name>
    <dbReference type="NCBI Taxonomy" id="3062599"/>
    <lineage>
        <taxon>Bacteria</taxon>
        <taxon>Pseudomonadati</taxon>
        <taxon>Gemmatimonadota</taxon>
        <taxon>Gemmatimonadia</taxon>
        <taxon>Gemmatimonadales</taxon>
        <taxon>Gemmatimonadaceae</taxon>
        <taxon>Pseudogemmatithrix</taxon>
    </lineage>
</organism>
<proteinExistence type="predicted"/>
<protein>
    <submittedName>
        <fullName evidence="2">DUF2847 family protein</fullName>
    </submittedName>
</protein>
<dbReference type="Gene3D" id="3.40.30.10">
    <property type="entry name" value="Glutaredoxin"/>
    <property type="match status" value="1"/>
</dbReference>
<accession>A0AA49Q7N0</accession>
<gene>
    <name evidence="1" type="ORF">Strain138_000582</name>
    <name evidence="2" type="ORF">Strain318_000582</name>
</gene>
<accession>A0AA49Q4K9</accession>
<dbReference type="InterPro" id="IPR022551">
    <property type="entry name" value="BrxC"/>
</dbReference>
<name>A0AA49Q7N0_9BACT</name>
<dbReference type="Pfam" id="PF11009">
    <property type="entry name" value="BrxC"/>
    <property type="match status" value="1"/>
</dbReference>
<dbReference type="InterPro" id="IPR036249">
    <property type="entry name" value="Thioredoxin-like_sf"/>
</dbReference>
<dbReference type="KEGG" id="pspc:Strain318_000582"/>
<dbReference type="AlphaFoldDB" id="A0AA49Q7N0"/>
<evidence type="ECO:0000313" key="2">
    <source>
        <dbReference type="EMBL" id="WKW14250.1"/>
    </source>
</evidence>
<dbReference type="EMBL" id="CP130612">
    <property type="protein sequence ID" value="WKW11340.1"/>
    <property type="molecule type" value="Genomic_DNA"/>
</dbReference>
<keyword evidence="3" id="KW-1185">Reference proteome</keyword>
<reference evidence="2" key="1">
    <citation type="submission" date="2023-07" db="EMBL/GenBank/DDBJ databases">
        <authorList>
            <person name="Haufschild T."/>
            <person name="Kallscheuer N."/>
            <person name="Hammer J."/>
            <person name="Kohn T."/>
            <person name="Kabuu M."/>
            <person name="Jogler M."/>
            <person name="Wohfarth N."/>
            <person name="Heuer A."/>
            <person name="Rohde M."/>
            <person name="van Teeseling M.C.F."/>
            <person name="Jogler C."/>
        </authorList>
    </citation>
    <scope>NUCLEOTIDE SEQUENCE</scope>
    <source>
        <strain evidence="1">Strain 138</strain>
        <strain evidence="2">Strain 318</strain>
    </source>
</reference>
<dbReference type="Proteomes" id="UP001229955">
    <property type="component" value="Chromosome"/>
</dbReference>
<evidence type="ECO:0000313" key="3">
    <source>
        <dbReference type="Proteomes" id="UP001229955"/>
    </source>
</evidence>
<evidence type="ECO:0000313" key="1">
    <source>
        <dbReference type="EMBL" id="WKW11340.1"/>
    </source>
</evidence>
<dbReference type="EMBL" id="CP130613">
    <property type="protein sequence ID" value="WKW14250.1"/>
    <property type="molecule type" value="Genomic_DNA"/>
</dbReference>